<dbReference type="PANTHER" id="PTHR39418:SF1">
    <property type="entry name" value="DEHYDROGENASE"/>
    <property type="match status" value="1"/>
</dbReference>
<dbReference type="InterPro" id="IPR053194">
    <property type="entry name" value="tRNA_methyltr_O"/>
</dbReference>
<feature type="signal peptide" evidence="1">
    <location>
        <begin position="1"/>
        <end position="29"/>
    </location>
</feature>
<dbReference type="Proteomes" id="UP000007721">
    <property type="component" value="Chromosome"/>
</dbReference>
<organism evidence="3 4">
    <name type="scientific">Geotalea daltonii (strain DSM 22248 / JCM 15807 / FRC-32)</name>
    <name type="common">Geobacter daltonii</name>
    <dbReference type="NCBI Taxonomy" id="316067"/>
    <lineage>
        <taxon>Bacteria</taxon>
        <taxon>Pseudomonadati</taxon>
        <taxon>Thermodesulfobacteriota</taxon>
        <taxon>Desulfuromonadia</taxon>
        <taxon>Geobacterales</taxon>
        <taxon>Geobacteraceae</taxon>
        <taxon>Geotalea</taxon>
    </lineage>
</organism>
<feature type="chain" id="PRO_5002886647" description="Formylmethanofuran dehydrogenase subunit E domain-containing protein" evidence="1">
    <location>
        <begin position="30"/>
        <end position="191"/>
    </location>
</feature>
<keyword evidence="4" id="KW-1185">Reference proteome</keyword>
<dbReference type="Pfam" id="PF02663">
    <property type="entry name" value="FmdE"/>
    <property type="match status" value="1"/>
</dbReference>
<evidence type="ECO:0000313" key="3">
    <source>
        <dbReference type="EMBL" id="ACM20555.1"/>
    </source>
</evidence>
<protein>
    <recommendedName>
        <fullName evidence="2">Formylmethanofuran dehydrogenase subunit E domain-containing protein</fullName>
    </recommendedName>
</protein>
<dbReference type="EMBL" id="CP001390">
    <property type="protein sequence ID" value="ACM20555.1"/>
    <property type="molecule type" value="Genomic_DNA"/>
</dbReference>
<evidence type="ECO:0000313" key="4">
    <source>
        <dbReference type="Proteomes" id="UP000007721"/>
    </source>
</evidence>
<evidence type="ECO:0000259" key="2">
    <source>
        <dbReference type="Pfam" id="PF02663"/>
    </source>
</evidence>
<dbReference type="PANTHER" id="PTHR39418">
    <property type="entry name" value="DEHYDROGENASE-RELATED"/>
    <property type="match status" value="1"/>
</dbReference>
<keyword evidence="1" id="KW-0732">Signal</keyword>
<evidence type="ECO:0000256" key="1">
    <source>
        <dbReference type="SAM" id="SignalP"/>
    </source>
</evidence>
<dbReference type="RefSeq" id="WP_012647284.1">
    <property type="nucleotide sequence ID" value="NC_011979.1"/>
</dbReference>
<dbReference type="HOGENOM" id="CLU_1452501_0_0_7"/>
<dbReference type="OrthoDB" id="5396567at2"/>
<dbReference type="KEGG" id="geo:Geob_2201"/>
<proteinExistence type="predicted"/>
<accession>B9M9I3</accession>
<dbReference type="Gene3D" id="3.30.1330.130">
    <property type="match status" value="1"/>
</dbReference>
<dbReference type="AlphaFoldDB" id="B9M9I3"/>
<sequence>MRVNFCKLLPCVAFAGVMSMAVSFSSAAAADTPTPATALYEQLEVFHGHVCAGSLFGARLGFAAKEALKAAGGTGKFKSNYYDLSCPVDGIQVGAGTTYGNKALVVQDRDEHRLVLTAEGNGLTAEARLTRKAEEMGLRTRDLGKKAKALGAGSPDRQKLEQEIENIYIWLKTAPAGEVVKVTMLNKKLKR</sequence>
<name>B9M9I3_GEODF</name>
<gene>
    <name evidence="3" type="ordered locus">Geob_2201</name>
</gene>
<dbReference type="STRING" id="316067.Geob_2201"/>
<dbReference type="SUPFAM" id="SSF143555">
    <property type="entry name" value="FwdE-like"/>
    <property type="match status" value="1"/>
</dbReference>
<dbReference type="InterPro" id="IPR003814">
    <property type="entry name" value="FmdEsu_dom"/>
</dbReference>
<feature type="domain" description="Formylmethanofuran dehydrogenase subunit E" evidence="2">
    <location>
        <begin position="46"/>
        <end position="180"/>
    </location>
</feature>
<reference evidence="3 4" key="1">
    <citation type="submission" date="2009-01" db="EMBL/GenBank/DDBJ databases">
        <title>Complete sequence of Geobacter sp. FRC-32.</title>
        <authorList>
            <consortium name="US DOE Joint Genome Institute"/>
            <person name="Lucas S."/>
            <person name="Copeland A."/>
            <person name="Lapidus A."/>
            <person name="Glavina del Rio T."/>
            <person name="Dalin E."/>
            <person name="Tice H."/>
            <person name="Bruce D."/>
            <person name="Goodwin L."/>
            <person name="Pitluck S."/>
            <person name="Saunders E."/>
            <person name="Brettin T."/>
            <person name="Detter J.C."/>
            <person name="Han C."/>
            <person name="Larimer F."/>
            <person name="Land M."/>
            <person name="Hauser L."/>
            <person name="Kyrpides N."/>
            <person name="Ovchinnikova G."/>
            <person name="Kostka J."/>
            <person name="Richardson P."/>
        </authorList>
    </citation>
    <scope>NUCLEOTIDE SEQUENCE [LARGE SCALE GENOMIC DNA]</scope>
    <source>
        <strain evidence="4">DSM 22248 / JCM 15807 / FRC-32</strain>
    </source>
</reference>